<dbReference type="InterPro" id="IPR047785">
    <property type="entry name" value="tRNA_MNMC2"/>
</dbReference>
<gene>
    <name evidence="2" type="ORF">HNR42_001129</name>
</gene>
<name>A0A841I0S6_9DEIO</name>
<dbReference type="GO" id="GO:0016645">
    <property type="term" value="F:oxidoreductase activity, acting on the CH-NH group of donors"/>
    <property type="evidence" value="ECO:0007669"/>
    <property type="project" value="InterPro"/>
</dbReference>
<dbReference type="InterPro" id="IPR029063">
    <property type="entry name" value="SAM-dependent_MTases_sf"/>
</dbReference>
<dbReference type="PANTHER" id="PTHR39963:SF1">
    <property type="entry name" value="MNMC-LIKE METHYLTRANSFERASE DOMAIN-CONTAINING PROTEIN"/>
    <property type="match status" value="1"/>
</dbReference>
<dbReference type="PANTHER" id="PTHR39963">
    <property type="entry name" value="SLL0983 PROTEIN"/>
    <property type="match status" value="1"/>
</dbReference>
<dbReference type="Gene3D" id="3.40.50.150">
    <property type="entry name" value="Vaccinia Virus protein VP39"/>
    <property type="match status" value="1"/>
</dbReference>
<evidence type="ECO:0000259" key="1">
    <source>
        <dbReference type="Pfam" id="PF05430"/>
    </source>
</evidence>
<dbReference type="NCBIfam" id="NF033855">
    <property type="entry name" value="tRNA_MNMC2"/>
    <property type="match status" value="1"/>
</dbReference>
<organism evidence="2 3">
    <name type="scientific">Deinobacterium chartae</name>
    <dbReference type="NCBI Taxonomy" id="521158"/>
    <lineage>
        <taxon>Bacteria</taxon>
        <taxon>Thermotogati</taxon>
        <taxon>Deinococcota</taxon>
        <taxon>Deinococci</taxon>
        <taxon>Deinococcales</taxon>
        <taxon>Deinococcaceae</taxon>
        <taxon>Deinobacterium</taxon>
    </lineage>
</organism>
<keyword evidence="3" id="KW-1185">Reference proteome</keyword>
<dbReference type="Pfam" id="PF05430">
    <property type="entry name" value="Methyltransf_30"/>
    <property type="match status" value="1"/>
</dbReference>
<proteinExistence type="predicted"/>
<reference evidence="2 3" key="1">
    <citation type="submission" date="2020-08" db="EMBL/GenBank/DDBJ databases">
        <title>Genomic Encyclopedia of Type Strains, Phase IV (KMG-IV): sequencing the most valuable type-strain genomes for metagenomic binning, comparative biology and taxonomic classification.</title>
        <authorList>
            <person name="Goeker M."/>
        </authorList>
    </citation>
    <scope>NUCLEOTIDE SEQUENCE [LARGE SCALE GENOMIC DNA]</scope>
    <source>
        <strain evidence="2 3">DSM 21458</strain>
    </source>
</reference>
<comment type="caution">
    <text evidence="2">The sequence shown here is derived from an EMBL/GenBank/DDBJ whole genome shotgun (WGS) entry which is preliminary data.</text>
</comment>
<dbReference type="AlphaFoldDB" id="A0A841I0S6"/>
<protein>
    <submittedName>
        <fullName evidence="2">tRNA U34 5-methylaminomethyl-2-thiouridine-forming methyltransferase MnmC</fullName>
    </submittedName>
</protein>
<keyword evidence="2" id="KW-0489">Methyltransferase</keyword>
<dbReference type="RefSeq" id="WP_183985414.1">
    <property type="nucleotide sequence ID" value="NZ_JACHHG010000003.1"/>
</dbReference>
<accession>A0A841I0S6</accession>
<keyword evidence="2" id="KW-0808">Transferase</keyword>
<dbReference type="InterPro" id="IPR008471">
    <property type="entry name" value="MnmC-like_methylTransf"/>
</dbReference>
<dbReference type="Proteomes" id="UP000569951">
    <property type="component" value="Unassembled WGS sequence"/>
</dbReference>
<dbReference type="GO" id="GO:0004808">
    <property type="term" value="F:tRNA (5-methylaminomethyl-2-thiouridylate)(34)-methyltransferase activity"/>
    <property type="evidence" value="ECO:0007669"/>
    <property type="project" value="InterPro"/>
</dbReference>
<dbReference type="EMBL" id="JACHHG010000003">
    <property type="protein sequence ID" value="MBB6097712.1"/>
    <property type="molecule type" value="Genomic_DNA"/>
</dbReference>
<sequence>MHPLFTPDGSLTLYSERFGQHYHSRHGAATQARVVYLEGTRTHLHPAPRVLEVGFGAGLNFLTTLSSALERGRALDYLAFEFDPLPAALLAELHAQHPLAGHPLWQAVLKTWGPGGLQLETPELRLEVRVQDVTGAALPERWASALYLDGFSPAANPEVWTPDFCARLAAALVPGGWLATYSAAGAVRRALAAAGLEVHKHRGLAGKREFVTACRT</sequence>
<evidence type="ECO:0000313" key="3">
    <source>
        <dbReference type="Proteomes" id="UP000569951"/>
    </source>
</evidence>
<dbReference type="GO" id="GO:0032259">
    <property type="term" value="P:methylation"/>
    <property type="evidence" value="ECO:0007669"/>
    <property type="project" value="UniProtKB-KW"/>
</dbReference>
<feature type="domain" description="MnmC-like methyltransferase" evidence="1">
    <location>
        <begin position="115"/>
        <end position="214"/>
    </location>
</feature>
<evidence type="ECO:0000313" key="2">
    <source>
        <dbReference type="EMBL" id="MBB6097712.1"/>
    </source>
</evidence>
<dbReference type="SUPFAM" id="SSF53335">
    <property type="entry name" value="S-adenosyl-L-methionine-dependent methyltransferases"/>
    <property type="match status" value="1"/>
</dbReference>